<name>A0ABM9HVK7_9PROT</name>
<proteinExistence type="predicted"/>
<feature type="non-terminal residue" evidence="2">
    <location>
        <position position="50"/>
    </location>
</feature>
<keyword evidence="1" id="KW-0812">Transmembrane</keyword>
<keyword evidence="4" id="KW-1185">Reference proteome</keyword>
<sequence length="50" mass="5541">MDTDVMMQVLQYLLGVIPGDIAGNMIAVVTTIVTICTLIIRFWKMPEPTS</sequence>
<evidence type="ECO:0000313" key="2">
    <source>
        <dbReference type="EMBL" id="CAI3962411.1"/>
    </source>
</evidence>
<protein>
    <submittedName>
        <fullName evidence="2">Uncharacterized protein</fullName>
    </submittedName>
</protein>
<comment type="caution">
    <text evidence="2">The sequence shown here is derived from an EMBL/GenBank/DDBJ whole genome shotgun (WGS) entry which is preliminary data.</text>
</comment>
<accession>A0ABM9HVK7</accession>
<keyword evidence="1" id="KW-1133">Transmembrane helix</keyword>
<dbReference type="EMBL" id="CAMXCS010000060">
    <property type="protein sequence ID" value="CAI3962417.1"/>
    <property type="molecule type" value="Genomic_DNA"/>
</dbReference>
<evidence type="ECO:0000313" key="3">
    <source>
        <dbReference type="EMBL" id="CAI3962417.1"/>
    </source>
</evidence>
<reference evidence="2" key="1">
    <citation type="submission" date="2022-10" db="EMBL/GenBank/DDBJ databases">
        <authorList>
            <person name="Botero Cardona J."/>
        </authorList>
    </citation>
    <scope>NUCLEOTIDE SEQUENCE</scope>
    <source>
        <strain evidence="2">R-53529</strain>
    </source>
</reference>
<dbReference type="EMBL" id="CAMXCS010000059">
    <property type="protein sequence ID" value="CAI3962411.1"/>
    <property type="molecule type" value="Genomic_DNA"/>
</dbReference>
<keyword evidence="1" id="KW-0472">Membrane</keyword>
<organism evidence="2 4">
    <name type="scientific">Commensalibacter communis</name>
    <dbReference type="NCBI Taxonomy" id="2972786"/>
    <lineage>
        <taxon>Bacteria</taxon>
        <taxon>Pseudomonadati</taxon>
        <taxon>Pseudomonadota</taxon>
        <taxon>Alphaproteobacteria</taxon>
        <taxon>Acetobacterales</taxon>
        <taxon>Acetobacteraceae</taxon>
    </lineage>
</organism>
<evidence type="ECO:0000313" key="4">
    <source>
        <dbReference type="Proteomes" id="UP001154259"/>
    </source>
</evidence>
<feature type="transmembrane region" description="Helical" evidence="1">
    <location>
        <begin position="21"/>
        <end position="43"/>
    </location>
</feature>
<dbReference type="Proteomes" id="UP001154259">
    <property type="component" value="Unassembled WGS sequence"/>
</dbReference>
<gene>
    <name evidence="2" type="ORF">R53529_LOCUS2478</name>
    <name evidence="3" type="ORF">R53529_LOCUS2479</name>
</gene>
<evidence type="ECO:0000256" key="1">
    <source>
        <dbReference type="SAM" id="Phobius"/>
    </source>
</evidence>